<gene>
    <name evidence="1" type="ORF">FNV43_RR07383</name>
</gene>
<accession>A0A8K0HGI2</accession>
<organism evidence="1 2">
    <name type="scientific">Rhamnella rubrinervis</name>
    <dbReference type="NCBI Taxonomy" id="2594499"/>
    <lineage>
        <taxon>Eukaryota</taxon>
        <taxon>Viridiplantae</taxon>
        <taxon>Streptophyta</taxon>
        <taxon>Embryophyta</taxon>
        <taxon>Tracheophyta</taxon>
        <taxon>Spermatophyta</taxon>
        <taxon>Magnoliopsida</taxon>
        <taxon>eudicotyledons</taxon>
        <taxon>Gunneridae</taxon>
        <taxon>Pentapetalae</taxon>
        <taxon>rosids</taxon>
        <taxon>fabids</taxon>
        <taxon>Rosales</taxon>
        <taxon>Rhamnaceae</taxon>
        <taxon>rhamnoid group</taxon>
        <taxon>Rhamneae</taxon>
        <taxon>Rhamnella</taxon>
    </lineage>
</organism>
<comment type="caution">
    <text evidence="1">The sequence shown here is derived from an EMBL/GenBank/DDBJ whole genome shotgun (WGS) entry which is preliminary data.</text>
</comment>
<evidence type="ECO:0000313" key="1">
    <source>
        <dbReference type="EMBL" id="KAF3451288.1"/>
    </source>
</evidence>
<proteinExistence type="predicted"/>
<sequence>MAQEQYANDSRATLKGHDTRLGTFIFPVSETGEAFVPSLQPASSINVQVVNEGQTNSLPLEQEHSIPKNAQTLLHMDLLFVLQIQHMMPSLQRSVKDKALNYLDTSNEKKIVWMCIKGMMDEYCIHIKNHLITDFIKLLIKALNTGTSITCIHHVPRDAWIRDNMITFSQMEKVFTREETQDPRYCRFHRKVEHSTKDCYTLRRIFHEGLKKGEIITCQENVEHAPFPNHQGAGVMMACCKEIHDELSEMVMTQEDNVPNVETQDHHLIMENLLKTRLFQNFFKTLGFTLEVHEVLLCPCTTYHRSMTNYLI</sequence>
<dbReference type="EMBL" id="VOIH02000003">
    <property type="protein sequence ID" value="KAF3451288.1"/>
    <property type="molecule type" value="Genomic_DNA"/>
</dbReference>
<reference evidence="1" key="1">
    <citation type="submission" date="2020-03" db="EMBL/GenBank/DDBJ databases">
        <title>A high-quality chromosome-level genome assembly of a woody plant with both climbing and erect habits, Rhamnella rubrinervis.</title>
        <authorList>
            <person name="Lu Z."/>
            <person name="Yang Y."/>
            <person name="Zhu X."/>
            <person name="Sun Y."/>
        </authorList>
    </citation>
    <scope>NUCLEOTIDE SEQUENCE</scope>
    <source>
        <strain evidence="1">BYM</strain>
        <tissue evidence="1">Leaf</tissue>
    </source>
</reference>
<dbReference type="AlphaFoldDB" id="A0A8K0HGI2"/>
<keyword evidence="2" id="KW-1185">Reference proteome</keyword>
<protein>
    <submittedName>
        <fullName evidence="1">Uncharacterized protein</fullName>
    </submittedName>
</protein>
<dbReference type="OrthoDB" id="1182086at2759"/>
<name>A0A8K0HGI2_9ROSA</name>
<dbReference type="Proteomes" id="UP000796880">
    <property type="component" value="Unassembled WGS sequence"/>
</dbReference>
<evidence type="ECO:0000313" key="2">
    <source>
        <dbReference type="Proteomes" id="UP000796880"/>
    </source>
</evidence>